<dbReference type="InterPro" id="IPR036942">
    <property type="entry name" value="Beta-barrel_TonB_sf"/>
</dbReference>
<evidence type="ECO:0000256" key="3">
    <source>
        <dbReference type="ARBA" id="ARBA00022452"/>
    </source>
</evidence>
<feature type="signal peptide" evidence="12">
    <location>
        <begin position="1"/>
        <end position="23"/>
    </location>
</feature>
<comment type="similarity">
    <text evidence="10 11">Belongs to the TonB-dependent receptor family.</text>
</comment>
<dbReference type="PANTHER" id="PTHR47234:SF3">
    <property type="entry name" value="SECRETIN_TONB SHORT N-TERMINAL DOMAIN-CONTAINING PROTEIN"/>
    <property type="match status" value="1"/>
</dbReference>
<dbReference type="Gene3D" id="3.55.50.30">
    <property type="match status" value="1"/>
</dbReference>
<dbReference type="Gene3D" id="2.40.170.20">
    <property type="entry name" value="TonB-dependent receptor, beta-barrel domain"/>
    <property type="match status" value="1"/>
</dbReference>
<dbReference type="InterPro" id="IPR000531">
    <property type="entry name" value="Beta-barrel_TonB"/>
</dbReference>
<feature type="domain" description="Secretin/TonB short N-terminal" evidence="13">
    <location>
        <begin position="52"/>
        <end position="103"/>
    </location>
</feature>
<organism evidence="14 15">
    <name type="scientific">Steroidobacter flavus</name>
    <dbReference type="NCBI Taxonomy" id="1842136"/>
    <lineage>
        <taxon>Bacteria</taxon>
        <taxon>Pseudomonadati</taxon>
        <taxon>Pseudomonadota</taxon>
        <taxon>Gammaproteobacteria</taxon>
        <taxon>Steroidobacterales</taxon>
        <taxon>Steroidobacteraceae</taxon>
        <taxon>Steroidobacter</taxon>
    </lineage>
</organism>
<dbReference type="Pfam" id="PF07660">
    <property type="entry name" value="STN"/>
    <property type="match status" value="1"/>
</dbReference>
<gene>
    <name evidence="14" type="ORF">ACFPN2_18245</name>
</gene>
<evidence type="ECO:0000256" key="11">
    <source>
        <dbReference type="RuleBase" id="RU003357"/>
    </source>
</evidence>
<reference evidence="15" key="1">
    <citation type="journal article" date="2019" name="Int. J. Syst. Evol. Microbiol.">
        <title>The Global Catalogue of Microorganisms (GCM) 10K type strain sequencing project: providing services to taxonomists for standard genome sequencing and annotation.</title>
        <authorList>
            <consortium name="The Broad Institute Genomics Platform"/>
            <consortium name="The Broad Institute Genome Sequencing Center for Infectious Disease"/>
            <person name="Wu L."/>
            <person name="Ma J."/>
        </authorList>
    </citation>
    <scope>NUCLEOTIDE SEQUENCE [LARGE SCALE GENOMIC DNA]</scope>
    <source>
        <strain evidence="15">CGMCC 1.10759</strain>
    </source>
</reference>
<dbReference type="CDD" id="cd01347">
    <property type="entry name" value="ligand_gated_channel"/>
    <property type="match status" value="1"/>
</dbReference>
<dbReference type="Gene3D" id="2.170.130.10">
    <property type="entry name" value="TonB-dependent receptor, plug domain"/>
    <property type="match status" value="1"/>
</dbReference>
<evidence type="ECO:0000313" key="15">
    <source>
        <dbReference type="Proteomes" id="UP001595904"/>
    </source>
</evidence>
<comment type="subcellular location">
    <subcellularLocation>
        <location evidence="1 10">Cell outer membrane</location>
        <topology evidence="1 10">Multi-pass membrane protein</topology>
    </subcellularLocation>
</comment>
<evidence type="ECO:0000256" key="2">
    <source>
        <dbReference type="ARBA" id="ARBA00022448"/>
    </source>
</evidence>
<dbReference type="InterPro" id="IPR039426">
    <property type="entry name" value="TonB-dep_rcpt-like"/>
</dbReference>
<evidence type="ECO:0000256" key="9">
    <source>
        <dbReference type="ARBA" id="ARBA00023237"/>
    </source>
</evidence>
<keyword evidence="12" id="KW-0732">Signal</keyword>
<evidence type="ECO:0000256" key="4">
    <source>
        <dbReference type="ARBA" id="ARBA00022496"/>
    </source>
</evidence>
<keyword evidence="15" id="KW-1185">Reference proteome</keyword>
<dbReference type="Proteomes" id="UP001595904">
    <property type="component" value="Unassembled WGS sequence"/>
</dbReference>
<accession>A0ABV8STU5</accession>
<evidence type="ECO:0000313" key="14">
    <source>
        <dbReference type="EMBL" id="MFC4311044.1"/>
    </source>
</evidence>
<keyword evidence="8 10" id="KW-0472">Membrane</keyword>
<keyword evidence="4" id="KW-0406">Ion transport</keyword>
<dbReference type="Pfam" id="PF07715">
    <property type="entry name" value="Plug"/>
    <property type="match status" value="1"/>
</dbReference>
<evidence type="ECO:0000256" key="5">
    <source>
        <dbReference type="ARBA" id="ARBA00022692"/>
    </source>
</evidence>
<evidence type="ECO:0000256" key="8">
    <source>
        <dbReference type="ARBA" id="ARBA00023136"/>
    </source>
</evidence>
<comment type="caution">
    <text evidence="14">The sequence shown here is derived from an EMBL/GenBank/DDBJ whole genome shotgun (WGS) entry which is preliminary data.</text>
</comment>
<keyword evidence="9 10" id="KW-0998">Cell outer membrane</keyword>
<keyword evidence="2 10" id="KW-0813">Transport</keyword>
<keyword evidence="3 10" id="KW-1134">Transmembrane beta strand</keyword>
<evidence type="ECO:0000256" key="1">
    <source>
        <dbReference type="ARBA" id="ARBA00004571"/>
    </source>
</evidence>
<keyword evidence="7 11" id="KW-0798">TonB box</keyword>
<sequence length="865" mass="93129">MTRIRRVCLSSLIALTLAGTALAQNAEASRDYDIAAGTLTQAINGISQQSGVQIVYDIKLLNDKKARTLKGRLSLKQALEQTLAGSGLTYEFANPSTVVIRKAVVVTPTSSGGASKGSVEVEDSIETLDILTVTGTRIRGATTPSPKLVISDVQIKQEGFADLGEVIRSIPQNFSGGQNPGVAAGSSAGGIANQNMTGGSALNLRGLGPDATLTLLNGRRMSYEAFVQAVDIGAIPVDAVQQIEIIPDGASAIYGSDAVAGVANVIMKRDFDGVSVGARYGAATEGGLDTSEYTLTAGTRWSSGGVIATYKDASVDPIYATDRDYTQKQEDPQTLYNGNDLRGGMFSVHQSLGDSVELQLDVLRNERGQNGYIGYPALYYRSKAQTDVTVVSPSIKVKLPADWTMQAGYSYADNKSEYWSYTTTRATGGTTLDAMGCYCNESRSYDVGVEGPLFDLPAGEVRLAVGAGSRSDDFLTHAYISGTKYGGNESSKFAYAEFSAPLVGPDAGLTAIRRIELNAAVRGEDYDSFGKVTTPKFGFIYEITGDIGVKASWGKSFKAPTLLQRYQNRISYLWTTQQMGGTGYPPGSTVLMSYGGNEHLGPERAESWTASLDFHPQAIPELNIDLSYFEIDYTDRVVQPLSPTSQTLSNPNFANFVYYAPTPEQQAQLLAEYSSRFYNYAEAPYDPANVVAIARDEYINAARQRVNGVDLSGSYRLDLGSGQLAFRGGVSWLDSTQQNNGLQNPFNLSGQIFNPAKWQGRVGTVWLAGGLSVGTFVNYTSSVTNTFATPHKATASFTTVDMTARYEMLEREDFLSGVTVALTVENLFNREPPLYTPPFAAYVPFDSTNYSAIGRFVAVSLTKHW</sequence>
<keyword evidence="14" id="KW-0675">Receptor</keyword>
<dbReference type="EMBL" id="JBHSDU010000003">
    <property type="protein sequence ID" value="MFC4311044.1"/>
    <property type="molecule type" value="Genomic_DNA"/>
</dbReference>
<protein>
    <submittedName>
        <fullName evidence="14">TonB-dependent receptor domain-containing protein</fullName>
    </submittedName>
</protein>
<name>A0ABV8STU5_9GAMM</name>
<dbReference type="Pfam" id="PF00593">
    <property type="entry name" value="TonB_dep_Rec_b-barrel"/>
    <property type="match status" value="1"/>
</dbReference>
<dbReference type="InterPro" id="IPR012910">
    <property type="entry name" value="Plug_dom"/>
</dbReference>
<evidence type="ECO:0000259" key="13">
    <source>
        <dbReference type="SMART" id="SM00965"/>
    </source>
</evidence>
<dbReference type="InterPro" id="IPR037066">
    <property type="entry name" value="Plug_dom_sf"/>
</dbReference>
<dbReference type="PROSITE" id="PS52016">
    <property type="entry name" value="TONB_DEPENDENT_REC_3"/>
    <property type="match status" value="1"/>
</dbReference>
<dbReference type="RefSeq" id="WP_380599045.1">
    <property type="nucleotide sequence ID" value="NZ_JBHSDU010000003.1"/>
</dbReference>
<evidence type="ECO:0000256" key="12">
    <source>
        <dbReference type="SAM" id="SignalP"/>
    </source>
</evidence>
<keyword evidence="5 10" id="KW-0812">Transmembrane</keyword>
<evidence type="ECO:0000256" key="10">
    <source>
        <dbReference type="PROSITE-ProRule" id="PRU01360"/>
    </source>
</evidence>
<dbReference type="InterPro" id="IPR011662">
    <property type="entry name" value="Secretin/TonB_short_N"/>
</dbReference>
<dbReference type="PANTHER" id="PTHR47234">
    <property type="match status" value="1"/>
</dbReference>
<feature type="chain" id="PRO_5046989004" evidence="12">
    <location>
        <begin position="24"/>
        <end position="865"/>
    </location>
</feature>
<proteinExistence type="inferred from homology"/>
<evidence type="ECO:0000256" key="7">
    <source>
        <dbReference type="ARBA" id="ARBA00023077"/>
    </source>
</evidence>
<dbReference type="SUPFAM" id="SSF56935">
    <property type="entry name" value="Porins"/>
    <property type="match status" value="1"/>
</dbReference>
<keyword evidence="6" id="KW-0408">Iron</keyword>
<keyword evidence="4" id="KW-0410">Iron transport</keyword>
<evidence type="ECO:0000256" key="6">
    <source>
        <dbReference type="ARBA" id="ARBA00023004"/>
    </source>
</evidence>
<dbReference type="SMART" id="SM00965">
    <property type="entry name" value="STN"/>
    <property type="match status" value="1"/>
</dbReference>